<dbReference type="EMBL" id="AGDW01000025">
    <property type="protein sequence ID" value="EMB28159.1"/>
    <property type="molecule type" value="Genomic_DNA"/>
</dbReference>
<evidence type="ECO:0008006" key="2">
    <source>
        <dbReference type="Google" id="ProtNLM"/>
    </source>
</evidence>
<dbReference type="RefSeq" id="WP_002689770.1">
    <property type="nucleotide sequence ID" value="NZ_CM001794.1"/>
</dbReference>
<dbReference type="Proteomes" id="UP000011708">
    <property type="component" value="Chromosome"/>
</dbReference>
<organism evidence="1">
    <name type="scientific">Treponema denticola H1-T</name>
    <dbReference type="NCBI Taxonomy" id="999431"/>
    <lineage>
        <taxon>Bacteria</taxon>
        <taxon>Pseudomonadati</taxon>
        <taxon>Spirochaetota</taxon>
        <taxon>Spirochaetia</taxon>
        <taxon>Spirochaetales</taxon>
        <taxon>Treponemataceae</taxon>
        <taxon>Treponema</taxon>
    </lineage>
</organism>
<reference evidence="1" key="1">
    <citation type="submission" date="2012-01" db="EMBL/GenBank/DDBJ databases">
        <title>The Genome Sequence of Treponema denticola H1-T.</title>
        <authorList>
            <consortium name="The Broad Institute Genome Sequencing Platform"/>
            <person name="Earl A."/>
            <person name="Ward D."/>
            <person name="Feldgarden M."/>
            <person name="Gevers D."/>
            <person name="Blanton J.M."/>
            <person name="Fenno C.J."/>
            <person name="Baranova O.V."/>
            <person name="Mathney J."/>
            <person name="Dewhirst F.E."/>
            <person name="Izard J."/>
            <person name="Young S.K."/>
            <person name="Zeng Q."/>
            <person name="Gargeya S."/>
            <person name="Fitzgerald M."/>
            <person name="Haas B."/>
            <person name="Abouelleil A."/>
            <person name="Alvarado L."/>
            <person name="Arachchi H.M."/>
            <person name="Berlin A."/>
            <person name="Chapman S.B."/>
            <person name="Gearin G."/>
            <person name="Goldberg J."/>
            <person name="Griggs A."/>
            <person name="Gujja S."/>
            <person name="Hansen M."/>
            <person name="Heiman D."/>
            <person name="Howarth C."/>
            <person name="Larimer J."/>
            <person name="Lui A."/>
            <person name="MacDonald P.J.P."/>
            <person name="McCowen C."/>
            <person name="Montmayeur A."/>
            <person name="Murphy C."/>
            <person name="Neiman D."/>
            <person name="Pearson M."/>
            <person name="Priest M."/>
            <person name="Roberts A."/>
            <person name="Saif S."/>
            <person name="Shea T."/>
            <person name="Sisk P."/>
            <person name="Stolte C."/>
            <person name="Sykes S."/>
            <person name="Wortman J."/>
            <person name="Nusbaum C."/>
            <person name="Birren B."/>
        </authorList>
    </citation>
    <scope>NUCLEOTIDE SEQUENCE [LARGE SCALE GENOMIC DNA]</scope>
    <source>
        <strain evidence="1">H1-T</strain>
    </source>
</reference>
<protein>
    <recommendedName>
        <fullName evidence="2">TP901-1 family phage major tail protein</fullName>
    </recommendedName>
</protein>
<dbReference type="PATRIC" id="fig|999431.4.peg.2683"/>
<accession>M2C1E7</accession>
<sequence>MADLIKKTKVVPFINTGTELVPKWTQIKKSTTFTLSMNPQTKTFDFISSETPQNEIDSYQPSLSQSLTMFKDEPDYRAIFDMLFNRSTGKDAHRDALIAFYKEKGSYTPAGETDSVPCYKAWKIDALVTINQMDTVNENIDFDLALNEITNGAVTLNGSGEPTFIKGSFEGDTFTAA</sequence>
<dbReference type="AlphaFoldDB" id="M2C1E7"/>
<evidence type="ECO:0000313" key="1">
    <source>
        <dbReference type="EMBL" id="EMB28159.1"/>
    </source>
</evidence>
<comment type="caution">
    <text evidence="1">The sequence shown here is derived from an EMBL/GenBank/DDBJ whole genome shotgun (WGS) entry which is preliminary data.</text>
</comment>
<dbReference type="HOGENOM" id="CLU_1546890_0_0_12"/>
<gene>
    <name evidence="1" type="ORF">HMPREF9725_02589</name>
</gene>
<proteinExistence type="predicted"/>
<name>M2C1E7_TREDN</name>